<dbReference type="EMBL" id="NIGF01000024">
    <property type="protein sequence ID" value="PQV62716.1"/>
    <property type="molecule type" value="Genomic_DNA"/>
</dbReference>
<keyword evidence="4" id="KW-1185">Reference proteome</keyword>
<dbReference type="AlphaFoldDB" id="A0A2S8SPL2"/>
<accession>A0A2S8SPL2</accession>
<sequence>MTIWLRKRLVVCAGAALLGGALLWNSGTLMAQDNVGEEHRTLGINEPRVPLSRDEAARQFAQLLELVDLRSRPATQNEPKAAMMSSFSRKSERELGESIGALLTKMAAQWKQPQQAVRVQSETDSTAIVTLDEQAKPVTRPFLLLREGDSWDVDVFETYALWNGLQGSAKTVVLATLISTANRDRERARRASCQSNLKQIALGIAQYTQDYDEKLPPAKPWIDVLQPYVRSEQLFRCPALTDTRGYGYAYNSELSQKPLAGFSASWKMVSIYETSDLKRNAYGLGENPAFRHEGGANYAFVDGHVKWFDKTQIPSFKLKP</sequence>
<keyword evidence="1" id="KW-0732">Signal</keyword>
<feature type="signal peptide" evidence="1">
    <location>
        <begin position="1"/>
        <end position="31"/>
    </location>
</feature>
<reference evidence="3 4" key="1">
    <citation type="journal article" date="2018" name="Syst. Appl. Microbiol.">
        <title>Abditibacterium utsteinense sp. nov., the first cultivated member of candidate phylum FBP, isolated from ice-free Antarctic soil samples.</title>
        <authorList>
            <person name="Tahon G."/>
            <person name="Tytgat B."/>
            <person name="Lebbe L."/>
            <person name="Carlier A."/>
            <person name="Willems A."/>
        </authorList>
    </citation>
    <scope>NUCLEOTIDE SEQUENCE [LARGE SCALE GENOMIC DNA]</scope>
    <source>
        <strain evidence="3 4">LMG 29911</strain>
    </source>
</reference>
<dbReference type="InterPro" id="IPR011453">
    <property type="entry name" value="DUF1559"/>
</dbReference>
<evidence type="ECO:0000256" key="1">
    <source>
        <dbReference type="SAM" id="SignalP"/>
    </source>
</evidence>
<evidence type="ECO:0000313" key="4">
    <source>
        <dbReference type="Proteomes" id="UP000237684"/>
    </source>
</evidence>
<dbReference type="InParanoid" id="A0A2S8SPL2"/>
<feature type="domain" description="DUF1559" evidence="2">
    <location>
        <begin position="185"/>
        <end position="217"/>
    </location>
</feature>
<gene>
    <name evidence="3" type="ORF">B1R32_12432</name>
</gene>
<organism evidence="3 4">
    <name type="scientific">Abditibacterium utsteinense</name>
    <dbReference type="NCBI Taxonomy" id="1960156"/>
    <lineage>
        <taxon>Bacteria</taxon>
        <taxon>Pseudomonadati</taxon>
        <taxon>Abditibacteriota</taxon>
        <taxon>Abditibacteriia</taxon>
        <taxon>Abditibacteriales</taxon>
        <taxon>Abditibacteriaceae</taxon>
        <taxon>Abditibacterium</taxon>
    </lineage>
</organism>
<dbReference type="RefSeq" id="WP_106381169.1">
    <property type="nucleotide sequence ID" value="NZ_NIGF01000024.1"/>
</dbReference>
<dbReference type="InterPro" id="IPR027558">
    <property type="entry name" value="Pre_pil_HX9DG_C"/>
</dbReference>
<feature type="chain" id="PRO_5015455913" evidence="1">
    <location>
        <begin position="32"/>
        <end position="320"/>
    </location>
</feature>
<dbReference type="Proteomes" id="UP000237684">
    <property type="component" value="Unassembled WGS sequence"/>
</dbReference>
<name>A0A2S8SPL2_9BACT</name>
<comment type="caution">
    <text evidence="3">The sequence shown here is derived from an EMBL/GenBank/DDBJ whole genome shotgun (WGS) entry which is preliminary data.</text>
</comment>
<evidence type="ECO:0000313" key="3">
    <source>
        <dbReference type="EMBL" id="PQV62716.1"/>
    </source>
</evidence>
<dbReference type="NCBIfam" id="TIGR04294">
    <property type="entry name" value="pre_pil_HX9DG"/>
    <property type="match status" value="1"/>
</dbReference>
<proteinExistence type="predicted"/>
<dbReference type="Pfam" id="PF07596">
    <property type="entry name" value="SBP_bac_10"/>
    <property type="match status" value="1"/>
</dbReference>
<evidence type="ECO:0000259" key="2">
    <source>
        <dbReference type="Pfam" id="PF07596"/>
    </source>
</evidence>
<protein>
    <submittedName>
        <fullName evidence="3">Prepilin-type processing-associated H-X9-DG domain-containing protein</fullName>
    </submittedName>
</protein>